<feature type="coiled-coil region" evidence="1">
    <location>
        <begin position="394"/>
        <end position="421"/>
    </location>
</feature>
<feature type="coiled-coil region" evidence="1">
    <location>
        <begin position="233"/>
        <end position="260"/>
    </location>
</feature>
<dbReference type="STRING" id="695850.A0A067BRH3"/>
<evidence type="ECO:0000313" key="2">
    <source>
        <dbReference type="EMBL" id="KDO16911.1"/>
    </source>
</evidence>
<organism evidence="2 3">
    <name type="scientific">Saprolegnia parasitica (strain CBS 223.65)</name>
    <dbReference type="NCBI Taxonomy" id="695850"/>
    <lineage>
        <taxon>Eukaryota</taxon>
        <taxon>Sar</taxon>
        <taxon>Stramenopiles</taxon>
        <taxon>Oomycota</taxon>
        <taxon>Saprolegniomycetes</taxon>
        <taxon>Saprolegniales</taxon>
        <taxon>Saprolegniaceae</taxon>
        <taxon>Saprolegnia</taxon>
    </lineage>
</organism>
<evidence type="ECO:0000313" key="3">
    <source>
        <dbReference type="Proteomes" id="UP000030745"/>
    </source>
</evidence>
<feature type="non-terminal residue" evidence="2">
    <location>
        <position position="423"/>
    </location>
</feature>
<proteinExistence type="predicted"/>
<dbReference type="VEuPathDB" id="FungiDB:SPRG_17623"/>
<accession>A0A067BRH3</accession>
<dbReference type="EMBL" id="KK583867">
    <property type="protein sequence ID" value="KDO16911.1"/>
    <property type="molecule type" value="Genomic_DNA"/>
</dbReference>
<gene>
    <name evidence="2" type="ORF">SPRG_17623</name>
</gene>
<protein>
    <submittedName>
        <fullName evidence="2">Uncharacterized protein</fullName>
    </submittedName>
</protein>
<dbReference type="GeneID" id="24139155"/>
<dbReference type="KEGG" id="spar:SPRG_17623"/>
<keyword evidence="3" id="KW-1185">Reference proteome</keyword>
<dbReference type="AlphaFoldDB" id="A0A067BRH3"/>
<sequence>MQANHELELDVLRSDVADALTKLAARDAEVDQLALELEASHCAAGKLRVDYDVAAGGPWAPIAAFPQTPGGRLFAVACETFVSVDSESQTEMIAPSIAELLDDLPPPQERAVVLEMVLEELGLAHADVESHRVCVRDVQMQLLATESQLAKAVETNHMQAEETACHRQVHSPLRDELLPSAISPVDLGDCNIEREQLYMHIEDLRATHIASTDAAQMALTLLESEATALSTRAAEADIRIARLTSALDEAEKTMISLRHRAATQDAALIEAYAALTKQTEELATCYTENSCAHARIAALVANHAAVVEQLEQHGMQSEELSPVRGLQDLVARQETCLATMAEEKVTLLDHLRTQAIELQQLLSPDVTTIGGKADDARPTLLLHQELVHQLSSLVRTLQYDVEMYKATIETLEADRRVLTCEDD</sequence>
<keyword evidence="1" id="KW-0175">Coiled coil</keyword>
<reference evidence="2 3" key="1">
    <citation type="journal article" date="2013" name="PLoS Genet.">
        <title>Distinctive expansion of potential virulence genes in the genome of the oomycete fish pathogen Saprolegnia parasitica.</title>
        <authorList>
            <person name="Jiang R.H."/>
            <person name="de Bruijn I."/>
            <person name="Haas B.J."/>
            <person name="Belmonte R."/>
            <person name="Lobach L."/>
            <person name="Christie J."/>
            <person name="van den Ackerveken G."/>
            <person name="Bottin A."/>
            <person name="Bulone V."/>
            <person name="Diaz-Moreno S.M."/>
            <person name="Dumas B."/>
            <person name="Fan L."/>
            <person name="Gaulin E."/>
            <person name="Govers F."/>
            <person name="Grenville-Briggs L.J."/>
            <person name="Horner N.R."/>
            <person name="Levin J.Z."/>
            <person name="Mammella M."/>
            <person name="Meijer H.J."/>
            <person name="Morris P."/>
            <person name="Nusbaum C."/>
            <person name="Oome S."/>
            <person name="Phillips A.J."/>
            <person name="van Rooyen D."/>
            <person name="Rzeszutek E."/>
            <person name="Saraiva M."/>
            <person name="Secombes C.J."/>
            <person name="Seidl M.F."/>
            <person name="Snel B."/>
            <person name="Stassen J.H."/>
            <person name="Sykes S."/>
            <person name="Tripathy S."/>
            <person name="van den Berg H."/>
            <person name="Vega-Arreguin J.C."/>
            <person name="Wawra S."/>
            <person name="Young S.K."/>
            <person name="Zeng Q."/>
            <person name="Dieguez-Uribeondo J."/>
            <person name="Russ C."/>
            <person name="Tyler B.M."/>
            <person name="van West P."/>
        </authorList>
    </citation>
    <scope>NUCLEOTIDE SEQUENCE [LARGE SCALE GENOMIC DNA]</scope>
    <source>
        <strain evidence="2 3">CBS 223.65</strain>
    </source>
</reference>
<name>A0A067BRH3_SAPPC</name>
<evidence type="ECO:0000256" key="1">
    <source>
        <dbReference type="SAM" id="Coils"/>
    </source>
</evidence>
<dbReference type="Proteomes" id="UP000030745">
    <property type="component" value="Unassembled WGS sequence"/>
</dbReference>
<dbReference type="RefSeq" id="XP_012212379.1">
    <property type="nucleotide sequence ID" value="XM_012356989.1"/>
</dbReference>